<dbReference type="SMART" id="SM00062">
    <property type="entry name" value="PBPb"/>
    <property type="match status" value="1"/>
</dbReference>
<dbReference type="KEGG" id="tmc:LMI_2431"/>
<evidence type="ECO:0000313" key="7">
    <source>
        <dbReference type="Proteomes" id="UP000032414"/>
    </source>
</evidence>
<dbReference type="PANTHER" id="PTHR35936:SF17">
    <property type="entry name" value="ARGININE-BINDING EXTRACELLULAR PROTEIN ARTP"/>
    <property type="match status" value="1"/>
</dbReference>
<gene>
    <name evidence="5" type="ORF">LMI_2431</name>
    <name evidence="6" type="ORF">SAMN02982997_01072</name>
</gene>
<dbReference type="PANTHER" id="PTHR35936">
    <property type="entry name" value="MEMBRANE-BOUND LYTIC MUREIN TRANSGLYCOSYLASE F"/>
    <property type="match status" value="1"/>
</dbReference>
<dbReference type="EMBL" id="LN614830">
    <property type="protein sequence ID" value="CEG61696.1"/>
    <property type="molecule type" value="Genomic_DNA"/>
</dbReference>
<organism evidence="5 7">
    <name type="scientific">Legionella micdadei</name>
    <name type="common">Tatlockia micdadei</name>
    <dbReference type="NCBI Taxonomy" id="451"/>
    <lineage>
        <taxon>Bacteria</taxon>
        <taxon>Pseudomonadati</taxon>
        <taxon>Pseudomonadota</taxon>
        <taxon>Gammaproteobacteria</taxon>
        <taxon>Legionellales</taxon>
        <taxon>Legionellaceae</taxon>
        <taxon>Legionella</taxon>
    </lineage>
</organism>
<keyword evidence="2 3" id="KW-0732">Signal</keyword>
<feature type="chain" id="PRO_5009750866" evidence="3">
    <location>
        <begin position="22"/>
        <end position="248"/>
    </location>
</feature>
<comment type="similarity">
    <text evidence="1">Belongs to the bacterial solute-binding protein 3 family.</text>
</comment>
<dbReference type="Gene3D" id="3.40.190.10">
    <property type="entry name" value="Periplasmic binding protein-like II"/>
    <property type="match status" value="2"/>
</dbReference>
<evidence type="ECO:0000256" key="3">
    <source>
        <dbReference type="SAM" id="SignalP"/>
    </source>
</evidence>
<dbReference type="AlphaFoldDB" id="A0A098GJM6"/>
<dbReference type="CDD" id="cd13622">
    <property type="entry name" value="PBP2_Arg_3"/>
    <property type="match status" value="1"/>
</dbReference>
<dbReference type="Proteomes" id="UP000032414">
    <property type="component" value="Chromosome I"/>
</dbReference>
<proteinExistence type="inferred from homology"/>
<sequence length="248" mass="27742">MSLMRIACFICGILFATFAHPQNEPLKIAVNGFAPPFVMQSGNKQLYGFDISMMTSICKILKRSCQFQAMRFQDLIPAVESKKVDVAVGSIIITPERSTHVNFSLPYLISHSRFLGPKNLAGQPFSFQMLNNKTIGVEKGSIFTDEISDMGVRNPSIISYSRNVDVVDALNNGDVDIALMDDPTAKYWEIESSGSLIALGQPFVYGFGIGIAVNREQITLLEQINKALIQYQNSNDFKQNYDRYLKQF</sequence>
<dbReference type="PATRIC" id="fig|451.8.peg.2828"/>
<evidence type="ECO:0000313" key="8">
    <source>
        <dbReference type="Proteomes" id="UP000182998"/>
    </source>
</evidence>
<feature type="signal peptide" evidence="3">
    <location>
        <begin position="1"/>
        <end position="21"/>
    </location>
</feature>
<evidence type="ECO:0000313" key="5">
    <source>
        <dbReference type="EMBL" id="CEG61696.1"/>
    </source>
</evidence>
<dbReference type="HOGENOM" id="CLU_019602_18_0_6"/>
<evidence type="ECO:0000256" key="1">
    <source>
        <dbReference type="ARBA" id="ARBA00010333"/>
    </source>
</evidence>
<dbReference type="SUPFAM" id="SSF53850">
    <property type="entry name" value="Periplasmic binding protein-like II"/>
    <property type="match status" value="1"/>
</dbReference>
<dbReference type="InterPro" id="IPR001638">
    <property type="entry name" value="Solute-binding_3/MltF_N"/>
</dbReference>
<feature type="domain" description="Solute-binding protein family 3/N-terminal" evidence="4">
    <location>
        <begin position="25"/>
        <end position="248"/>
    </location>
</feature>
<evidence type="ECO:0000256" key="2">
    <source>
        <dbReference type="ARBA" id="ARBA00022729"/>
    </source>
</evidence>
<evidence type="ECO:0000259" key="4">
    <source>
        <dbReference type="SMART" id="SM00062"/>
    </source>
</evidence>
<protein>
    <submittedName>
        <fullName evidence="6">Arginine transport system substrate-binding protein</fullName>
    </submittedName>
    <submittedName>
        <fullName evidence="5">Bacterial extracellular solute-binding protein</fullName>
    </submittedName>
</protein>
<dbReference type="EMBL" id="FMVN01000005">
    <property type="protein sequence ID" value="SCY20703.1"/>
    <property type="molecule type" value="Genomic_DNA"/>
</dbReference>
<dbReference type="Pfam" id="PF00497">
    <property type="entry name" value="SBP_bac_3"/>
    <property type="match status" value="1"/>
</dbReference>
<dbReference type="Proteomes" id="UP000182998">
    <property type="component" value="Unassembled WGS sequence"/>
</dbReference>
<reference evidence="7" key="1">
    <citation type="submission" date="2014-09" db="EMBL/GenBank/DDBJ databases">
        <authorList>
            <person name="Gomez-Valero L."/>
        </authorList>
    </citation>
    <scope>NUCLEOTIDE SEQUENCE [LARGE SCALE GENOMIC DNA]</scope>
    <source>
        <strain evidence="7">ATCC33218</strain>
    </source>
</reference>
<evidence type="ECO:0000313" key="6">
    <source>
        <dbReference type="EMBL" id="SCY20703.1"/>
    </source>
</evidence>
<name>A0A098GJM6_LEGMI</name>
<reference evidence="5" key="2">
    <citation type="submission" date="2014-09" db="EMBL/GenBank/DDBJ databases">
        <authorList>
            <person name="GOMEZ-VALERO Laura"/>
        </authorList>
    </citation>
    <scope>NUCLEOTIDE SEQUENCE</scope>
    <source>
        <strain evidence="5">ATCC33218</strain>
    </source>
</reference>
<reference evidence="6 8" key="3">
    <citation type="submission" date="2016-10" db="EMBL/GenBank/DDBJ databases">
        <authorList>
            <person name="Varghese N."/>
            <person name="Submissions S."/>
        </authorList>
    </citation>
    <scope>NUCLEOTIDE SEQUENCE [LARGE SCALE GENOMIC DNA]</scope>
    <source>
        <strain evidence="6 8">ATCC 33218</strain>
    </source>
</reference>
<dbReference type="STRING" id="451.B6N58_04030"/>
<keyword evidence="8" id="KW-1185">Reference proteome</keyword>
<accession>A0A098GJM6</accession>